<name>A0A7H0Y1T6_9BACL</name>
<dbReference type="Proteomes" id="UP000516384">
    <property type="component" value="Chromosome"/>
</dbReference>
<dbReference type="AlphaFoldDB" id="A0A7H0Y1T6"/>
<evidence type="ECO:0000313" key="1">
    <source>
        <dbReference type="EMBL" id="QNR65044.1"/>
    </source>
</evidence>
<protein>
    <submittedName>
        <fullName evidence="1">Uncharacterized protein</fullName>
    </submittedName>
</protein>
<gene>
    <name evidence="1" type="ORF">IAQ67_14015</name>
</gene>
<sequence>MKHSQNEIERPEVTQRIIELLDKQNEKGLKKYGTTIDQVFDTAYDWKLMALEEAIDLIQYQQKEIMRLERLLNPI</sequence>
<proteinExistence type="predicted"/>
<organism evidence="1 2">
    <name type="scientific">Paenibacillus peoriae</name>
    <dbReference type="NCBI Taxonomy" id="59893"/>
    <lineage>
        <taxon>Bacteria</taxon>
        <taxon>Bacillati</taxon>
        <taxon>Bacillota</taxon>
        <taxon>Bacilli</taxon>
        <taxon>Bacillales</taxon>
        <taxon>Paenibacillaceae</taxon>
        <taxon>Paenibacillus</taxon>
    </lineage>
</organism>
<dbReference type="RefSeq" id="WP_190296960.1">
    <property type="nucleotide sequence ID" value="NZ_CP061172.1"/>
</dbReference>
<reference evidence="1 2" key="1">
    <citation type="submission" date="2020-09" db="EMBL/GenBank/DDBJ databases">
        <title>Characterization of Paenibacillus peoriae strain ZF390 with broad-spectrum antimicrobial activity as a potential biocontrol agent.</title>
        <authorList>
            <person name="Li L."/>
            <person name="Zhao Y."/>
            <person name="Li B."/>
            <person name="Xie X."/>
        </authorList>
    </citation>
    <scope>NUCLEOTIDE SEQUENCE [LARGE SCALE GENOMIC DNA]</scope>
    <source>
        <strain evidence="1 2">ZF390</strain>
    </source>
</reference>
<accession>A0A7H0Y1T6</accession>
<dbReference type="EMBL" id="CP061172">
    <property type="protein sequence ID" value="QNR65044.1"/>
    <property type="molecule type" value="Genomic_DNA"/>
</dbReference>
<evidence type="ECO:0000313" key="2">
    <source>
        <dbReference type="Proteomes" id="UP000516384"/>
    </source>
</evidence>